<evidence type="ECO:0000313" key="2">
    <source>
        <dbReference type="Proteomes" id="UP001160499"/>
    </source>
</evidence>
<keyword evidence="2" id="KW-1185">Reference proteome</keyword>
<protein>
    <submittedName>
        <fullName evidence="1">Uncharacterized protein</fullName>
    </submittedName>
</protein>
<organism evidence="1 2">
    <name type="scientific">Streptomyces pseudovenezuelae</name>
    <dbReference type="NCBI Taxonomy" id="67350"/>
    <lineage>
        <taxon>Bacteria</taxon>
        <taxon>Bacillati</taxon>
        <taxon>Actinomycetota</taxon>
        <taxon>Actinomycetes</taxon>
        <taxon>Kitasatosporales</taxon>
        <taxon>Streptomycetaceae</taxon>
        <taxon>Streptomyces</taxon>
        <taxon>Streptomyces aurantiacus group</taxon>
    </lineage>
</organism>
<sequence>MPVVAAVLERFRSARHSTLFTFPHILREQNAAFIRFAPQSRGS</sequence>
<name>A0ABT6M1V3_9ACTN</name>
<evidence type="ECO:0000313" key="1">
    <source>
        <dbReference type="EMBL" id="MDH6222545.1"/>
    </source>
</evidence>
<reference evidence="1 2" key="1">
    <citation type="submission" date="2023-04" db="EMBL/GenBank/DDBJ databases">
        <title>Forest soil microbial communities from Buena Vista Peninsula, Colon Province, Panama.</title>
        <authorList>
            <person name="Bouskill N."/>
        </authorList>
    </citation>
    <scope>NUCLEOTIDE SEQUENCE [LARGE SCALE GENOMIC DNA]</scope>
    <source>
        <strain evidence="1 2">GGS1</strain>
    </source>
</reference>
<comment type="caution">
    <text evidence="1">The sequence shown here is derived from an EMBL/GenBank/DDBJ whole genome shotgun (WGS) entry which is preliminary data.</text>
</comment>
<dbReference type="EMBL" id="JARXVH010000036">
    <property type="protein sequence ID" value="MDH6222545.1"/>
    <property type="molecule type" value="Genomic_DNA"/>
</dbReference>
<accession>A0ABT6M1V3</accession>
<proteinExistence type="predicted"/>
<dbReference type="Proteomes" id="UP001160499">
    <property type="component" value="Unassembled WGS sequence"/>
</dbReference>
<gene>
    <name evidence="1" type="ORF">M2283_009896</name>
</gene>